<dbReference type="PANTHER" id="PTHR37687">
    <property type="entry name" value="AGAP006772-PA"/>
    <property type="match status" value="1"/>
</dbReference>
<evidence type="ECO:0000313" key="4">
    <source>
        <dbReference type="Proteomes" id="UP001431783"/>
    </source>
</evidence>
<dbReference type="InterPro" id="IPR038875">
    <property type="entry name" value="PLA2_conodipine-like"/>
</dbReference>
<feature type="compositionally biased region" description="Basic and acidic residues" evidence="1">
    <location>
        <begin position="237"/>
        <end position="249"/>
    </location>
</feature>
<dbReference type="PANTHER" id="PTHR37687:SF1">
    <property type="entry name" value="AGAP006772-PA"/>
    <property type="match status" value="1"/>
</dbReference>
<dbReference type="AlphaFoldDB" id="A0AAW1VB46"/>
<feature type="chain" id="PRO_5043743961" evidence="2">
    <location>
        <begin position="21"/>
        <end position="631"/>
    </location>
</feature>
<protein>
    <submittedName>
        <fullName evidence="3">Uncharacterized protein</fullName>
    </submittedName>
</protein>
<dbReference type="EMBL" id="JARQZJ010000125">
    <property type="protein sequence ID" value="KAK9890334.1"/>
    <property type="molecule type" value="Genomic_DNA"/>
</dbReference>
<evidence type="ECO:0000256" key="1">
    <source>
        <dbReference type="SAM" id="MobiDB-lite"/>
    </source>
</evidence>
<evidence type="ECO:0000256" key="2">
    <source>
        <dbReference type="SAM" id="SignalP"/>
    </source>
</evidence>
<feature type="signal peptide" evidence="2">
    <location>
        <begin position="1"/>
        <end position="20"/>
    </location>
</feature>
<keyword evidence="4" id="KW-1185">Reference proteome</keyword>
<gene>
    <name evidence="3" type="ORF">WA026_010431</name>
</gene>
<feature type="compositionally biased region" description="Acidic residues" evidence="1">
    <location>
        <begin position="462"/>
        <end position="471"/>
    </location>
</feature>
<feature type="region of interest" description="Disordered" evidence="1">
    <location>
        <begin position="460"/>
        <end position="491"/>
    </location>
</feature>
<feature type="compositionally biased region" description="Basic and acidic residues" evidence="1">
    <location>
        <begin position="292"/>
        <end position="309"/>
    </location>
</feature>
<proteinExistence type="predicted"/>
<organism evidence="3 4">
    <name type="scientific">Henosepilachna vigintioctopunctata</name>
    <dbReference type="NCBI Taxonomy" id="420089"/>
    <lineage>
        <taxon>Eukaryota</taxon>
        <taxon>Metazoa</taxon>
        <taxon>Ecdysozoa</taxon>
        <taxon>Arthropoda</taxon>
        <taxon>Hexapoda</taxon>
        <taxon>Insecta</taxon>
        <taxon>Pterygota</taxon>
        <taxon>Neoptera</taxon>
        <taxon>Endopterygota</taxon>
        <taxon>Coleoptera</taxon>
        <taxon>Polyphaga</taxon>
        <taxon>Cucujiformia</taxon>
        <taxon>Coccinelloidea</taxon>
        <taxon>Coccinellidae</taxon>
        <taxon>Epilachninae</taxon>
        <taxon>Epilachnini</taxon>
        <taxon>Henosepilachna</taxon>
    </lineage>
</organism>
<evidence type="ECO:0000313" key="3">
    <source>
        <dbReference type="EMBL" id="KAK9890334.1"/>
    </source>
</evidence>
<dbReference type="Proteomes" id="UP001431783">
    <property type="component" value="Unassembled WGS sequence"/>
</dbReference>
<accession>A0AAW1VB46</accession>
<feature type="region of interest" description="Disordered" evidence="1">
    <location>
        <begin position="268"/>
        <end position="309"/>
    </location>
</feature>
<comment type="caution">
    <text evidence="3">The sequence shown here is derived from an EMBL/GenBank/DDBJ whole genome shotgun (WGS) entry which is preliminary data.</text>
</comment>
<feature type="region of interest" description="Disordered" evidence="1">
    <location>
        <begin position="230"/>
        <end position="249"/>
    </location>
</feature>
<name>A0AAW1VB46_9CUCU</name>
<keyword evidence="2" id="KW-0732">Signal</keyword>
<sequence length="631" mass="73338">MGMSCLYAVWIFFGICGVTCQGDSLRSALNAVDRRQRFLIENFPISYSHENPAILSYLPDPSSIGENDLPEYFSDGNNDVDRQISSSFRERIEEGRDKELEELSQRVLAGLEGDDSYENSAYRTKDPWHKYRNGFPRNDRIPTRTRKRQFYPEFGYDSIGLRKRGKYIPSEYFNEYNYLLNMNDDYPSDYIDSLDYSRRSSPYRDTDDFYNRIGANYRSNFRHIPVSKRSSEYPNISKDKKLQNQEIKTDPKVEKDLSSIFATSDKKKSIKYPKKADDGQKKKQTQTNHTNSKTESKKNDTKKEIKEISSEKPIQITKKSIDWSDYFGLDRRKKSNDDINKEWLMERYHKAVAVSKKNSEYPLQSFHHHDGVKTTKRGKEVIDNNKLEKMDQNLKVLEDEIVDDALKYTGANEGVTDPKDIREVEDGIISRLAKAYSIEKMRRALGEYKMLIDKEREKLNAETDDGNEDESFSEKKRVSVPRKQAVDSNRGEQIEDNHIKCTQENGDCDEDNYKAPIEVIEQMNYEVGGCPKIQRECNQFAPLLGEYGKIFEESCNTHQMCLICGNNNWYPAIRQCNVLFLSKVFDMCDGKTECQKELQKSVRYLMNITRNIRNNPSEECNLVCPEGADGL</sequence>
<reference evidence="3 4" key="1">
    <citation type="submission" date="2023-03" db="EMBL/GenBank/DDBJ databases">
        <title>Genome insight into feeding habits of ladybird beetles.</title>
        <authorList>
            <person name="Li H.-S."/>
            <person name="Huang Y.-H."/>
            <person name="Pang H."/>
        </authorList>
    </citation>
    <scope>NUCLEOTIDE SEQUENCE [LARGE SCALE GENOMIC DNA]</scope>
    <source>
        <strain evidence="3">SYSU_2023b</strain>
        <tissue evidence="3">Whole body</tissue>
    </source>
</reference>